<dbReference type="RefSeq" id="WP_183166941.1">
    <property type="nucleotide sequence ID" value="NZ_JACHXI010000012.1"/>
</dbReference>
<keyword evidence="6" id="KW-1185">Reference proteome</keyword>
<dbReference type="EMBL" id="JACHXI010000012">
    <property type="protein sequence ID" value="MBB3104038.1"/>
    <property type="molecule type" value="Genomic_DNA"/>
</dbReference>
<evidence type="ECO:0000313" key="5">
    <source>
        <dbReference type="EMBL" id="MBB3104038.1"/>
    </source>
</evidence>
<evidence type="ECO:0000256" key="1">
    <source>
        <dbReference type="ARBA" id="ARBA00023015"/>
    </source>
</evidence>
<dbReference type="PANTHER" id="PTHR43280">
    <property type="entry name" value="ARAC-FAMILY TRANSCRIPTIONAL REGULATOR"/>
    <property type="match status" value="1"/>
</dbReference>
<accession>A0A839T4N3</accession>
<dbReference type="AlphaFoldDB" id="A0A839T4N3"/>
<dbReference type="GO" id="GO:0009893">
    <property type="term" value="P:positive regulation of metabolic process"/>
    <property type="evidence" value="ECO:0007669"/>
    <property type="project" value="UniProtKB-ARBA"/>
</dbReference>
<dbReference type="Pfam" id="PF12833">
    <property type="entry name" value="HTH_18"/>
    <property type="match status" value="1"/>
</dbReference>
<dbReference type="Gene3D" id="1.10.10.60">
    <property type="entry name" value="Homeodomain-like"/>
    <property type="match status" value="2"/>
</dbReference>
<keyword evidence="1" id="KW-0805">Transcription regulation</keyword>
<evidence type="ECO:0000259" key="4">
    <source>
        <dbReference type="PROSITE" id="PS01124"/>
    </source>
</evidence>
<sequence length="291" mass="33631">MKPNFEKVLPDSESSLTFLNRRLDESIPFEWHHHPEFELTLTLNSRGHRYIGDNIEWFDDDDLILIGPHVPHGWCSSERINSGQPHIALVIWFTSAWISSVVDLFPEMQAVRSLMVTLHQQAIRFGSATQREVRPLIEAMIDRDTTGRLILLLDILQRIGRDSSAERLITIPACLTDRLPSEDLRMHRVLEYLHIHYAEPIAIPDLAEMACISISAFHRMFRRHTRRTTLDYISRLRIGRACTLLLQETLSISAIAETVGYSSLALFNRQFLAQKGMTPRAFRLAHIHHFH</sequence>
<proteinExistence type="predicted"/>
<dbReference type="SUPFAM" id="SSF51182">
    <property type="entry name" value="RmlC-like cupins"/>
    <property type="match status" value="1"/>
</dbReference>
<dbReference type="PANTHER" id="PTHR43280:SF27">
    <property type="entry name" value="TRANSCRIPTIONAL REGULATOR MTLR"/>
    <property type="match status" value="1"/>
</dbReference>
<dbReference type="GO" id="GO:0043565">
    <property type="term" value="F:sequence-specific DNA binding"/>
    <property type="evidence" value="ECO:0007669"/>
    <property type="project" value="InterPro"/>
</dbReference>
<name>A0A839T4N3_AZOMA</name>
<evidence type="ECO:0000256" key="2">
    <source>
        <dbReference type="ARBA" id="ARBA00023125"/>
    </source>
</evidence>
<comment type="caution">
    <text evidence="5">The sequence shown here is derived from an EMBL/GenBank/DDBJ whole genome shotgun (WGS) entry which is preliminary data.</text>
</comment>
<keyword evidence="2 5" id="KW-0238">DNA-binding</keyword>
<protein>
    <submittedName>
        <fullName evidence="5">AraC-like DNA-binding protein</fullName>
    </submittedName>
</protein>
<dbReference type="SUPFAM" id="SSF46689">
    <property type="entry name" value="Homeodomain-like"/>
    <property type="match status" value="2"/>
</dbReference>
<dbReference type="InterPro" id="IPR009057">
    <property type="entry name" value="Homeodomain-like_sf"/>
</dbReference>
<evidence type="ECO:0000256" key="3">
    <source>
        <dbReference type="ARBA" id="ARBA00023163"/>
    </source>
</evidence>
<dbReference type="GO" id="GO:0003700">
    <property type="term" value="F:DNA-binding transcription factor activity"/>
    <property type="evidence" value="ECO:0007669"/>
    <property type="project" value="InterPro"/>
</dbReference>
<dbReference type="InterPro" id="IPR018062">
    <property type="entry name" value="HTH_AraC-typ_CS"/>
</dbReference>
<dbReference type="Proteomes" id="UP000549250">
    <property type="component" value="Unassembled WGS sequence"/>
</dbReference>
<dbReference type="InterPro" id="IPR018060">
    <property type="entry name" value="HTH_AraC"/>
</dbReference>
<reference evidence="5 6" key="1">
    <citation type="submission" date="2020-08" db="EMBL/GenBank/DDBJ databases">
        <title>Genomic Encyclopedia of Type Strains, Phase III (KMG-III): the genomes of soil and plant-associated and newly described type strains.</title>
        <authorList>
            <person name="Whitman W."/>
        </authorList>
    </citation>
    <scope>NUCLEOTIDE SEQUENCE [LARGE SCALE GENOMIC DNA]</scope>
    <source>
        <strain evidence="5 6">CECT 4462</strain>
    </source>
</reference>
<keyword evidence="3" id="KW-0804">Transcription</keyword>
<evidence type="ECO:0000313" key="6">
    <source>
        <dbReference type="Proteomes" id="UP000549250"/>
    </source>
</evidence>
<dbReference type="PROSITE" id="PS01124">
    <property type="entry name" value="HTH_ARAC_FAMILY_2"/>
    <property type="match status" value="1"/>
</dbReference>
<dbReference type="InterPro" id="IPR011051">
    <property type="entry name" value="RmlC_Cupin_sf"/>
</dbReference>
<organism evidence="5 6">
    <name type="scientific">Azomonas macrocytogenes</name>
    <name type="common">Azotobacter macrocytogenes</name>
    <dbReference type="NCBI Taxonomy" id="69962"/>
    <lineage>
        <taxon>Bacteria</taxon>
        <taxon>Pseudomonadati</taxon>
        <taxon>Pseudomonadota</taxon>
        <taxon>Gammaproteobacteria</taxon>
        <taxon>Pseudomonadales</taxon>
        <taxon>Pseudomonadaceae</taxon>
        <taxon>Azomonas</taxon>
    </lineage>
</organism>
<gene>
    <name evidence="5" type="ORF">FHR87_002450</name>
</gene>
<feature type="domain" description="HTH araC/xylS-type" evidence="4">
    <location>
        <begin position="187"/>
        <end position="285"/>
    </location>
</feature>
<dbReference type="PROSITE" id="PS00041">
    <property type="entry name" value="HTH_ARAC_FAMILY_1"/>
    <property type="match status" value="1"/>
</dbReference>
<dbReference type="SMART" id="SM00342">
    <property type="entry name" value="HTH_ARAC"/>
    <property type="match status" value="1"/>
</dbReference>